<evidence type="ECO:0008006" key="3">
    <source>
        <dbReference type="Google" id="ProtNLM"/>
    </source>
</evidence>
<comment type="caution">
    <text evidence="1">The sequence shown here is derived from an EMBL/GenBank/DDBJ whole genome shotgun (WGS) entry which is preliminary data.</text>
</comment>
<gene>
    <name evidence="1" type="ORF">H9746_04140</name>
</gene>
<name>A0A9D1THI5_9FIRM</name>
<accession>A0A9D1THI5</accession>
<reference evidence="1" key="1">
    <citation type="journal article" date="2021" name="PeerJ">
        <title>Extensive microbial diversity within the chicken gut microbiome revealed by metagenomics and culture.</title>
        <authorList>
            <person name="Gilroy R."/>
            <person name="Ravi A."/>
            <person name="Getino M."/>
            <person name="Pursley I."/>
            <person name="Horton D.L."/>
            <person name="Alikhan N.F."/>
            <person name="Baker D."/>
            <person name="Gharbi K."/>
            <person name="Hall N."/>
            <person name="Watson M."/>
            <person name="Adriaenssens E.M."/>
            <person name="Foster-Nyarko E."/>
            <person name="Jarju S."/>
            <person name="Secka A."/>
            <person name="Antonio M."/>
            <person name="Oren A."/>
            <person name="Chaudhuri R.R."/>
            <person name="La Ragione R."/>
            <person name="Hildebrand F."/>
            <person name="Pallen M.J."/>
        </authorList>
    </citation>
    <scope>NUCLEOTIDE SEQUENCE</scope>
    <source>
        <strain evidence="1">CHK193-4272</strain>
    </source>
</reference>
<organism evidence="1 2">
    <name type="scientific">Candidatus Butyricicoccus avistercoris</name>
    <dbReference type="NCBI Taxonomy" id="2838518"/>
    <lineage>
        <taxon>Bacteria</taxon>
        <taxon>Bacillati</taxon>
        <taxon>Bacillota</taxon>
        <taxon>Clostridia</taxon>
        <taxon>Eubacteriales</taxon>
        <taxon>Butyricicoccaceae</taxon>
        <taxon>Butyricicoccus</taxon>
    </lineage>
</organism>
<dbReference type="AlphaFoldDB" id="A0A9D1THI5"/>
<dbReference type="EMBL" id="DXIE01000028">
    <property type="protein sequence ID" value="HIV62024.1"/>
    <property type="molecule type" value="Genomic_DNA"/>
</dbReference>
<protein>
    <recommendedName>
        <fullName evidence="3">Flagellar protein FliT</fullName>
    </recommendedName>
</protein>
<reference evidence="1" key="2">
    <citation type="submission" date="2021-04" db="EMBL/GenBank/DDBJ databases">
        <authorList>
            <person name="Gilroy R."/>
        </authorList>
    </citation>
    <scope>NUCLEOTIDE SEQUENCE</scope>
    <source>
        <strain evidence="1">CHK193-4272</strain>
    </source>
</reference>
<evidence type="ECO:0000313" key="1">
    <source>
        <dbReference type="EMBL" id="HIV62024.1"/>
    </source>
</evidence>
<evidence type="ECO:0000313" key="2">
    <source>
        <dbReference type="Proteomes" id="UP000886808"/>
    </source>
</evidence>
<sequence length="124" mass="14979">MNQDWIKLIVQLKKRYSLLTEIKDLTEQMSDALNRDDEVSFQMLLSMRQEPILYMKESDGVLLSLKSELPEDIIKRWHELENDAEPLSQEETLFKQQMEQNRRLLERIVPFDNRIFNVLKNKKR</sequence>
<proteinExistence type="predicted"/>
<dbReference type="Proteomes" id="UP000886808">
    <property type="component" value="Unassembled WGS sequence"/>
</dbReference>